<feature type="transmembrane region" description="Helical" evidence="1">
    <location>
        <begin position="68"/>
        <end position="90"/>
    </location>
</feature>
<reference evidence="3 4" key="1">
    <citation type="submission" date="2020-03" db="EMBL/GenBank/DDBJ databases">
        <title>Assessment of the enzymatic potential of alkaline-tolerant lipase obtained from Bacillus luteus H11 (technogenic soil) for the bioremediation of saline soils contaminated with petroleum substances.</title>
        <authorList>
            <person name="Kalwasinska A."/>
        </authorList>
    </citation>
    <scope>NUCLEOTIDE SEQUENCE [LARGE SCALE GENOMIC DNA]</scope>
    <source>
        <strain evidence="3 4">H11</strain>
    </source>
</reference>
<dbReference type="AlphaFoldDB" id="A0A969TUU1"/>
<keyword evidence="1" id="KW-0472">Membrane</keyword>
<dbReference type="EMBL" id="JAATHJ010000037">
    <property type="protein sequence ID" value="NJP39068.1"/>
    <property type="molecule type" value="Genomic_DNA"/>
</dbReference>
<keyword evidence="1" id="KW-1133">Transmembrane helix</keyword>
<keyword evidence="2" id="KW-0732">Signal</keyword>
<proteinExistence type="predicted"/>
<sequence length="108" mass="12163">MMRLVNKTQLAWSLFLCLMIPHVVPSAYESAGRGSYSFGLPFEFITIYQLEPVSGWFFTNFFSGNDGMFVSIGGLVLNVLIINGVVRLIARMTFAGRDKKYRRTPSVT</sequence>
<keyword evidence="4" id="KW-1185">Reference proteome</keyword>
<gene>
    <name evidence="3" type="ORF">HCN83_15975</name>
</gene>
<comment type="caution">
    <text evidence="3">The sequence shown here is derived from an EMBL/GenBank/DDBJ whole genome shotgun (WGS) entry which is preliminary data.</text>
</comment>
<accession>A0A969TUU1</accession>
<name>A0A969TUU1_9BACI</name>
<evidence type="ECO:0000313" key="3">
    <source>
        <dbReference type="EMBL" id="NJP39068.1"/>
    </source>
</evidence>
<evidence type="ECO:0000256" key="2">
    <source>
        <dbReference type="SAM" id="SignalP"/>
    </source>
</evidence>
<evidence type="ECO:0000256" key="1">
    <source>
        <dbReference type="SAM" id="Phobius"/>
    </source>
</evidence>
<organism evidence="3 4">
    <name type="scientific">Alkalicoccus luteus</name>
    <dbReference type="NCBI Taxonomy" id="1237094"/>
    <lineage>
        <taxon>Bacteria</taxon>
        <taxon>Bacillati</taxon>
        <taxon>Bacillota</taxon>
        <taxon>Bacilli</taxon>
        <taxon>Bacillales</taxon>
        <taxon>Bacillaceae</taxon>
        <taxon>Alkalicoccus</taxon>
    </lineage>
</organism>
<protein>
    <submittedName>
        <fullName evidence="3">Uncharacterized protein</fullName>
    </submittedName>
</protein>
<feature type="chain" id="PRO_5037561918" evidence="2">
    <location>
        <begin position="28"/>
        <end position="108"/>
    </location>
</feature>
<evidence type="ECO:0000313" key="4">
    <source>
        <dbReference type="Proteomes" id="UP000752012"/>
    </source>
</evidence>
<feature type="signal peptide" evidence="2">
    <location>
        <begin position="1"/>
        <end position="27"/>
    </location>
</feature>
<dbReference type="Proteomes" id="UP000752012">
    <property type="component" value="Unassembled WGS sequence"/>
</dbReference>
<keyword evidence="1" id="KW-0812">Transmembrane</keyword>